<name>A0AAD7YQ90_MYTSE</name>
<dbReference type="PROSITE" id="PS50041">
    <property type="entry name" value="C_TYPE_LECTIN_2"/>
    <property type="match status" value="4"/>
</dbReference>
<keyword evidence="1" id="KW-1015">Disulfide bond</keyword>
<organism evidence="4 5">
    <name type="scientific">Mythimna separata</name>
    <name type="common">Oriental armyworm</name>
    <name type="synonym">Pseudaletia separata</name>
    <dbReference type="NCBI Taxonomy" id="271217"/>
    <lineage>
        <taxon>Eukaryota</taxon>
        <taxon>Metazoa</taxon>
        <taxon>Ecdysozoa</taxon>
        <taxon>Arthropoda</taxon>
        <taxon>Hexapoda</taxon>
        <taxon>Insecta</taxon>
        <taxon>Pterygota</taxon>
        <taxon>Neoptera</taxon>
        <taxon>Endopterygota</taxon>
        <taxon>Lepidoptera</taxon>
        <taxon>Glossata</taxon>
        <taxon>Ditrysia</taxon>
        <taxon>Noctuoidea</taxon>
        <taxon>Noctuidae</taxon>
        <taxon>Noctuinae</taxon>
        <taxon>Hadenini</taxon>
        <taxon>Mythimna</taxon>
    </lineage>
</organism>
<evidence type="ECO:0000313" key="5">
    <source>
        <dbReference type="Proteomes" id="UP001231518"/>
    </source>
</evidence>
<feature type="domain" description="C-type lectin" evidence="3">
    <location>
        <begin position="462"/>
        <end position="587"/>
    </location>
</feature>
<dbReference type="EMBL" id="JARGEI010000012">
    <property type="protein sequence ID" value="KAJ8722605.1"/>
    <property type="molecule type" value="Genomic_DNA"/>
</dbReference>
<dbReference type="CDD" id="cd00037">
    <property type="entry name" value="CLECT"/>
    <property type="match status" value="3"/>
</dbReference>
<dbReference type="Gene3D" id="3.10.100.10">
    <property type="entry name" value="Mannose-Binding Protein A, subunit A"/>
    <property type="match status" value="4"/>
</dbReference>
<accession>A0AAD7YQ90</accession>
<comment type="caution">
    <text evidence="4">The sequence shown here is derived from an EMBL/GenBank/DDBJ whole genome shotgun (WGS) entry which is preliminary data.</text>
</comment>
<dbReference type="InterPro" id="IPR018378">
    <property type="entry name" value="C-type_lectin_CS"/>
</dbReference>
<evidence type="ECO:0000259" key="3">
    <source>
        <dbReference type="PROSITE" id="PS50041"/>
    </source>
</evidence>
<dbReference type="Proteomes" id="UP001231518">
    <property type="component" value="Chromosome 15"/>
</dbReference>
<dbReference type="InterPro" id="IPR001304">
    <property type="entry name" value="C-type_lectin-like"/>
</dbReference>
<feature type="domain" description="C-type lectin" evidence="3">
    <location>
        <begin position="42"/>
        <end position="157"/>
    </location>
</feature>
<dbReference type="InterPro" id="IPR016187">
    <property type="entry name" value="CTDL_fold"/>
</dbReference>
<evidence type="ECO:0000256" key="1">
    <source>
        <dbReference type="ARBA" id="ARBA00023157"/>
    </source>
</evidence>
<dbReference type="InterPro" id="IPR050111">
    <property type="entry name" value="C-type_lectin/snaclec_domain"/>
</dbReference>
<feature type="domain" description="C-type lectin" evidence="3">
    <location>
        <begin position="183"/>
        <end position="290"/>
    </location>
</feature>
<dbReference type="PANTHER" id="PTHR22803">
    <property type="entry name" value="MANNOSE, PHOSPHOLIPASE, LECTIN RECEPTOR RELATED"/>
    <property type="match status" value="1"/>
</dbReference>
<feature type="signal peptide" evidence="2">
    <location>
        <begin position="1"/>
        <end position="21"/>
    </location>
</feature>
<dbReference type="SUPFAM" id="SSF56436">
    <property type="entry name" value="C-type lectin-like"/>
    <property type="match status" value="4"/>
</dbReference>
<dbReference type="InterPro" id="IPR016186">
    <property type="entry name" value="C-type_lectin-like/link_sf"/>
</dbReference>
<feature type="chain" id="PRO_5042034518" description="C-type lectin domain-containing protein" evidence="2">
    <location>
        <begin position="22"/>
        <end position="602"/>
    </location>
</feature>
<evidence type="ECO:0000256" key="2">
    <source>
        <dbReference type="SAM" id="SignalP"/>
    </source>
</evidence>
<dbReference type="AlphaFoldDB" id="A0AAD7YQ90"/>
<keyword evidence="5" id="KW-1185">Reference proteome</keyword>
<proteinExistence type="predicted"/>
<protein>
    <recommendedName>
        <fullName evidence="3">C-type lectin domain-containing protein</fullName>
    </recommendedName>
</protein>
<dbReference type="PROSITE" id="PS00615">
    <property type="entry name" value="C_TYPE_LECTIN_1"/>
    <property type="match status" value="1"/>
</dbReference>
<dbReference type="SMART" id="SM00034">
    <property type="entry name" value="CLECT"/>
    <property type="match status" value="4"/>
</dbReference>
<feature type="domain" description="C-type lectin" evidence="3">
    <location>
        <begin position="327"/>
        <end position="439"/>
    </location>
</feature>
<sequence>MYSKTLLVFFLLCLLSVFTHGQRANKFFRHDYTYIEASQGFYKVHTAPKNFTEARRGCALEGATLYYPENKNEARAVASFWKTTQPTLNSWVYGGISALIAKGVFETVDHKLVTAMDENWHAGEPNDALDIEDCGWLLQDGSYWDGRCDVKYPYICKKTLRSLEWDYNCNMSNLDYRFNEDIGKCYKFHTTPLTWTEAYAVCSAEQSRLAVITDKSEADYLAQLGESTAERRGDGNYLRGLFHMGIHNRFNEGWQTVKGTALVDDAEFWYGKYQPGPNDPDQCGSMFFNGLLTQINLYFLPDFSHGQRDKKFFRTDYTYLDQVEGFYKFHTTSFTWAEGKRICALEGASLYYPENAAEAQAVSAFWNSTKPNIGWIFVGMSDLMTSGVFETIDGRFISELYTSWKTGQPNSGGKERCGCLNYNEMHDCGCQLKVPFICKKKLQLLEWNSNCNMSYLDYAFGGNGKCFKLHTTPLNWTEAYAVCRAERSHLAVINNRKDLEYLANLTTSSWDKIVIGNYFRGIYHVGFHSKLQAGWQTVKGAPMTEDADVWWDNRQPIVDEYQQCGSMFFNGRLNSISCDTRSFFICEHEVDSLTLDQEELYQ</sequence>
<gene>
    <name evidence="4" type="ORF">PYW07_003785</name>
</gene>
<evidence type="ECO:0000313" key="4">
    <source>
        <dbReference type="EMBL" id="KAJ8722605.1"/>
    </source>
</evidence>
<reference evidence="4" key="1">
    <citation type="submission" date="2023-03" db="EMBL/GenBank/DDBJ databases">
        <title>Chromosome-level genomes of two armyworms, Mythimna separata and Mythimna loreyi, provide insights into the biosynthesis and reception of sex pheromones.</title>
        <authorList>
            <person name="Zhao H."/>
        </authorList>
    </citation>
    <scope>NUCLEOTIDE SEQUENCE</scope>
    <source>
        <strain evidence="4">BeijingLab</strain>
        <tissue evidence="4">Pupa</tissue>
    </source>
</reference>
<keyword evidence="2" id="KW-0732">Signal</keyword>
<dbReference type="Pfam" id="PF00059">
    <property type="entry name" value="Lectin_C"/>
    <property type="match status" value="3"/>
</dbReference>